<evidence type="ECO:0000313" key="2">
    <source>
        <dbReference type="EMBL" id="QFQ01423.1"/>
    </source>
</evidence>
<proteinExistence type="predicted"/>
<feature type="region of interest" description="Disordered" evidence="1">
    <location>
        <begin position="353"/>
        <end position="375"/>
    </location>
</feature>
<sequence>MAENNDDSRDMRGRGNQDQGNQGREQQQAFTLFELLADAQDQPDPRFCLRIEAHDQTDLELWRRLRTFEERRLSEGAFSYLEEYFKDGLAVPFSWDVAEDPECFRQQVVSLPLKDALELMNIVALKSGDLVYRAIRSRWFSVRGVTIAYLMSLVERGWAQQIVYFNQLASFQHRIMETVPLSIRDSVVFHCGVGAEVLAYGRTKANSEAPVKGFLIGRMDAQSLEFSIDYDAIRELTASRAETIEVVIPEPGTLYEHKGQYRMKYDREGGLWTLRFSDKNTAERFFTDKRHQPLLDSYRVLIHAVAYEGMRPVAVDDTYFFVQPDFTLQALKMLPPVFPTINGMAETACGRRASSRPNTILPRMSCGVSKDDAHP</sequence>
<dbReference type="KEGG" id="cuo:CUROG_00080"/>
<protein>
    <submittedName>
        <fullName evidence="2">Uncharacterized protein</fullName>
    </submittedName>
</protein>
<feature type="region of interest" description="Disordered" evidence="1">
    <location>
        <begin position="1"/>
        <end position="25"/>
    </location>
</feature>
<dbReference type="Proteomes" id="UP000326711">
    <property type="component" value="Chromosome"/>
</dbReference>
<gene>
    <name evidence="2" type="ORF">CUROG_00080</name>
</gene>
<organism evidence="2 3">
    <name type="scientific">Corynebacterium urogenitale</name>
    <dbReference type="NCBI Taxonomy" id="2487892"/>
    <lineage>
        <taxon>Bacteria</taxon>
        <taxon>Bacillati</taxon>
        <taxon>Actinomycetota</taxon>
        <taxon>Actinomycetes</taxon>
        <taxon>Mycobacteriales</taxon>
        <taxon>Corynebacteriaceae</taxon>
        <taxon>Corynebacterium</taxon>
    </lineage>
</organism>
<dbReference type="AlphaFoldDB" id="A0A5J6Z702"/>
<feature type="compositionally biased region" description="Low complexity" evidence="1">
    <location>
        <begin position="16"/>
        <end position="25"/>
    </location>
</feature>
<dbReference type="RefSeq" id="WP_151901937.1">
    <property type="nucleotide sequence ID" value="NZ_CP045032.1"/>
</dbReference>
<accession>A0A5J6Z702</accession>
<keyword evidence="3" id="KW-1185">Reference proteome</keyword>
<dbReference type="EMBL" id="CP045032">
    <property type="protein sequence ID" value="QFQ01423.1"/>
    <property type="molecule type" value="Genomic_DNA"/>
</dbReference>
<evidence type="ECO:0000256" key="1">
    <source>
        <dbReference type="SAM" id="MobiDB-lite"/>
    </source>
</evidence>
<feature type="compositionally biased region" description="Basic and acidic residues" evidence="1">
    <location>
        <begin position="1"/>
        <end position="15"/>
    </location>
</feature>
<reference evidence="3" key="1">
    <citation type="submission" date="2019-10" db="EMBL/GenBank/DDBJ databases">
        <title>Complete genome sequence of Corynebacterium urogenitalis DSM 108747, isolated from the genital tract of a cow.</title>
        <authorList>
            <person name="Ruckert C."/>
            <person name="Ballas P."/>
            <person name="Wagener K."/>
            <person name="Drillich M."/>
            <person name="Kaempfer P."/>
            <person name="Busse H.-J."/>
            <person name="Ehling-Schulz M."/>
        </authorList>
    </citation>
    <scope>NUCLEOTIDE SEQUENCE [LARGE SCALE GENOMIC DNA]</scope>
    <source>
        <strain evidence="3">LMM 1652</strain>
    </source>
</reference>
<evidence type="ECO:0000313" key="3">
    <source>
        <dbReference type="Proteomes" id="UP000326711"/>
    </source>
</evidence>
<name>A0A5J6Z702_9CORY</name>